<proteinExistence type="predicted"/>
<sequence>MIDEGQEGKFGPTGIAVMESAVTFGGALYGEATVVDFNSAFYHIVALLDDAAVLFERSSFNTSAFLAITAIEETAKAHVGLFRKGGDVAKRKGRDPLRDHKKKHQMGVLPTVFMGDRLTTVLGKDACVRLENEAQTDGFTTTREASLYCARLNGRFVTPRGAVTRARARELLLLAIETLDDSLVGYSSHTMAERGRIDMLFDRIASMSEDR</sequence>
<keyword evidence="2" id="KW-1185">Reference proteome</keyword>
<gene>
    <name evidence="1" type="ORF">HMPREF9695_01189</name>
</gene>
<evidence type="ECO:0000313" key="1">
    <source>
        <dbReference type="EMBL" id="EKS42097.1"/>
    </source>
</evidence>
<dbReference type="AlphaFoldDB" id="K8PHF8"/>
<dbReference type="RefSeq" id="WP_006019910.1">
    <property type="nucleotide sequence ID" value="NZ_KB375282.1"/>
</dbReference>
<reference evidence="1 2" key="1">
    <citation type="submission" date="2012-04" db="EMBL/GenBank/DDBJ databases">
        <title>The Genome Sequence of Afipia broomeae ATCC 49717.</title>
        <authorList>
            <consortium name="The Broad Institute Genome Sequencing Platform"/>
            <person name="Earl A."/>
            <person name="Ward D."/>
            <person name="Feldgarden M."/>
            <person name="Gevers D."/>
            <person name="Huys G."/>
            <person name="Walker B."/>
            <person name="Young S.K."/>
            <person name="Zeng Q."/>
            <person name="Gargeya S."/>
            <person name="Fitzgerald M."/>
            <person name="Haas B."/>
            <person name="Abouelleil A."/>
            <person name="Alvarado L."/>
            <person name="Arachchi H.M."/>
            <person name="Berlin A."/>
            <person name="Chapman S.B."/>
            <person name="Goldberg J."/>
            <person name="Griggs A."/>
            <person name="Gujja S."/>
            <person name="Hansen M."/>
            <person name="Howarth C."/>
            <person name="Imamovic A."/>
            <person name="Larimer J."/>
            <person name="McCowen C."/>
            <person name="Montmayeur A."/>
            <person name="Murphy C."/>
            <person name="Neiman D."/>
            <person name="Pearson M."/>
            <person name="Priest M."/>
            <person name="Roberts A."/>
            <person name="Saif S."/>
            <person name="Shea T."/>
            <person name="Sisk P."/>
            <person name="Sykes S."/>
            <person name="Wortman J."/>
            <person name="Nusbaum C."/>
            <person name="Birren B."/>
        </authorList>
    </citation>
    <scope>NUCLEOTIDE SEQUENCE [LARGE SCALE GENOMIC DNA]</scope>
    <source>
        <strain evidence="1 2">ATCC 49717</strain>
    </source>
</reference>
<dbReference type="eggNOG" id="ENOG5031BRV">
    <property type="taxonomic scope" value="Bacteria"/>
</dbReference>
<dbReference type="Pfam" id="PF18728">
    <property type="entry name" value="HEPN_AbiV"/>
    <property type="match status" value="1"/>
</dbReference>
<dbReference type="InterPro" id="IPR030987">
    <property type="entry name" value="AbiV"/>
</dbReference>
<name>K8PHF8_9BRAD</name>
<evidence type="ECO:0008006" key="3">
    <source>
        <dbReference type="Google" id="ProtNLM"/>
    </source>
</evidence>
<dbReference type="NCBIfam" id="TIGR04498">
    <property type="entry name" value="AbiV_defense"/>
    <property type="match status" value="1"/>
</dbReference>
<protein>
    <recommendedName>
        <fullName evidence="3">AbiV family abortive infection protein</fullName>
    </recommendedName>
</protein>
<dbReference type="Proteomes" id="UP000001096">
    <property type="component" value="Unassembled WGS sequence"/>
</dbReference>
<evidence type="ECO:0000313" key="2">
    <source>
        <dbReference type="Proteomes" id="UP000001096"/>
    </source>
</evidence>
<organism evidence="1 2">
    <name type="scientific">Afipia broomeae ATCC 49717</name>
    <dbReference type="NCBI Taxonomy" id="883078"/>
    <lineage>
        <taxon>Bacteria</taxon>
        <taxon>Pseudomonadati</taxon>
        <taxon>Pseudomonadota</taxon>
        <taxon>Alphaproteobacteria</taxon>
        <taxon>Hyphomicrobiales</taxon>
        <taxon>Nitrobacteraceae</taxon>
        <taxon>Afipia</taxon>
    </lineage>
</organism>
<dbReference type="HOGENOM" id="CLU_109355_0_0_5"/>
<comment type="caution">
    <text evidence="1">The sequence shown here is derived from an EMBL/GenBank/DDBJ whole genome shotgun (WGS) entry which is preliminary data.</text>
</comment>
<dbReference type="PATRIC" id="fig|883078.3.peg.1226"/>
<accession>K8PHF8</accession>
<dbReference type="EMBL" id="AGWX01000001">
    <property type="protein sequence ID" value="EKS42097.1"/>
    <property type="molecule type" value="Genomic_DNA"/>
</dbReference>